<dbReference type="AlphaFoldDB" id="A0A4R6X545"/>
<evidence type="ECO:0000313" key="2">
    <source>
        <dbReference type="Proteomes" id="UP000295729"/>
    </source>
</evidence>
<comment type="caution">
    <text evidence="1">The sequence shown here is derived from an EMBL/GenBank/DDBJ whole genome shotgun (WGS) entry which is preliminary data.</text>
</comment>
<name>A0A4R6X545_9GAMM</name>
<organism evidence="1 2">
    <name type="scientific">Marinomonas communis</name>
    <dbReference type="NCBI Taxonomy" id="28254"/>
    <lineage>
        <taxon>Bacteria</taxon>
        <taxon>Pseudomonadati</taxon>
        <taxon>Pseudomonadota</taxon>
        <taxon>Gammaproteobacteria</taxon>
        <taxon>Oceanospirillales</taxon>
        <taxon>Oceanospirillaceae</taxon>
        <taxon>Marinomonas</taxon>
    </lineage>
</organism>
<dbReference type="EMBL" id="SNZA01000004">
    <property type="protein sequence ID" value="TDR12550.1"/>
    <property type="molecule type" value="Genomic_DNA"/>
</dbReference>
<evidence type="ECO:0000313" key="1">
    <source>
        <dbReference type="EMBL" id="TDR12550.1"/>
    </source>
</evidence>
<dbReference type="Proteomes" id="UP000295729">
    <property type="component" value="Unassembled WGS sequence"/>
</dbReference>
<accession>A0A4R6X545</accession>
<reference evidence="1 2" key="1">
    <citation type="submission" date="2019-03" db="EMBL/GenBank/DDBJ databases">
        <title>Genomic Encyclopedia of Type Strains, Phase IV (KMG-IV): sequencing the most valuable type-strain genomes for metagenomic binning, comparative biology and taxonomic classification.</title>
        <authorList>
            <person name="Goeker M."/>
        </authorList>
    </citation>
    <scope>NUCLEOTIDE SEQUENCE [LARGE SCALE GENOMIC DNA]</scope>
    <source>
        <strain evidence="1 2">DSM 5604</strain>
    </source>
</reference>
<keyword evidence="2" id="KW-1185">Reference proteome</keyword>
<protein>
    <submittedName>
        <fullName evidence="1">Uncharacterized protein</fullName>
    </submittedName>
</protein>
<sequence length="30" mass="3739">MFRLIMFYAKWFLELFFVIDTSEDDFLTSI</sequence>
<proteinExistence type="predicted"/>
<gene>
    <name evidence="1" type="ORF">C8D85_2585</name>
</gene>